<dbReference type="Pfam" id="PF13679">
    <property type="entry name" value="Methyltransf_32"/>
    <property type="match status" value="1"/>
</dbReference>
<accession>A0A8B8C1K5</accession>
<dbReference type="SUPFAM" id="SSF53335">
    <property type="entry name" value="S-adenosyl-L-methionine-dependent methyltransferases"/>
    <property type="match status" value="1"/>
</dbReference>
<dbReference type="PANTHER" id="PTHR12496:SF2">
    <property type="entry name" value="METHYLTRANSFERASE-LIKE PROTEIN 25B"/>
    <property type="match status" value="1"/>
</dbReference>
<proteinExistence type="predicted"/>
<feature type="region of interest" description="Disordered" evidence="1">
    <location>
        <begin position="269"/>
        <end position="315"/>
    </location>
</feature>
<evidence type="ECO:0000256" key="1">
    <source>
        <dbReference type="SAM" id="MobiDB-lite"/>
    </source>
</evidence>
<protein>
    <submittedName>
        <fullName evidence="4">Protein RRNAD1-like</fullName>
    </submittedName>
</protein>
<dbReference type="KEGG" id="cvn:111114792"/>
<organism evidence="3 4">
    <name type="scientific">Crassostrea virginica</name>
    <name type="common">Eastern oyster</name>
    <dbReference type="NCBI Taxonomy" id="6565"/>
    <lineage>
        <taxon>Eukaryota</taxon>
        <taxon>Metazoa</taxon>
        <taxon>Spiralia</taxon>
        <taxon>Lophotrochozoa</taxon>
        <taxon>Mollusca</taxon>
        <taxon>Bivalvia</taxon>
        <taxon>Autobranchia</taxon>
        <taxon>Pteriomorphia</taxon>
        <taxon>Ostreida</taxon>
        <taxon>Ostreoidea</taxon>
        <taxon>Ostreidae</taxon>
        <taxon>Crassostrea</taxon>
    </lineage>
</organism>
<evidence type="ECO:0000313" key="4">
    <source>
        <dbReference type="RefSeq" id="XP_022308974.1"/>
    </source>
</evidence>
<dbReference type="Proteomes" id="UP000694844">
    <property type="component" value="Chromosome 9"/>
</dbReference>
<dbReference type="AlphaFoldDB" id="A0A8B8C1K5"/>
<keyword evidence="3" id="KW-1185">Reference proteome</keyword>
<evidence type="ECO:0000313" key="3">
    <source>
        <dbReference type="Proteomes" id="UP000694844"/>
    </source>
</evidence>
<sequence>MLCDHNSVLSIQEYVDRLTEFLSLYTWIVDAYVSDFFTKDHWSCLPLQWRKSLTDIEPSELEWLLNPESTPARVWPLSLLAFRQCTQAYSLSRSQQKVKVHDLTKLYSHSCKGSTEVLKHQLPEVSEPNLDLNNPAFLAKHMKPKKLHEIEHLGKTLKALGDINNCQNIVDVGAGQGHLSRYLTFQHGFKVTTVEAEGCHAPKAEKYDRDVQRQITKAKQRTGCPGNENEAILPHHVTCYIKADTTQGKFLDIVQRSLKRSNKCSQCQLERSRDNTKHSHAGTYSEKQQLNKGDEENIVRNTHSEERTSVDKGNEKKGTTSVCIIKDSESDCIDCPQGLSSFDVCKKAKLDGIACEKSKDGTSYSLHSSSTSIVGLHADAQKSCGDDVLCEKCNKQSCVDKCDNCEEGCDNCIKIRTDFSSLDSSGGSTRRNFLLTGLHACGDLIPTMLRVFASCADIQGLACVGCCYMKLSTSQGNEINPVGYPMSEFVRNLSHSALSYEAREMACHFADSYMHRLRESPPSLRLHCYRAALQWIVLQLQPDFITGAHKLSLRKAETLTFPQYANLGLKKLGLRDCEIPETVMERAEYLLERWKQVVAFYALRLSLSPVVETLILLDRQLYLYEQDVSSLLIPIFDPLMSPRNFVLLAINEAHISQKTRRFV</sequence>
<dbReference type="GeneID" id="111114792"/>
<feature type="domain" description="Methyltransferase" evidence="2">
    <location>
        <begin position="145"/>
        <end position="473"/>
    </location>
</feature>
<dbReference type="InterPro" id="IPR052220">
    <property type="entry name" value="METTL25"/>
</dbReference>
<dbReference type="RefSeq" id="XP_022308974.1">
    <property type="nucleotide sequence ID" value="XM_022453266.1"/>
</dbReference>
<feature type="compositionally biased region" description="Basic and acidic residues" evidence="1">
    <location>
        <begin position="292"/>
        <end position="315"/>
    </location>
</feature>
<dbReference type="PANTHER" id="PTHR12496">
    <property type="entry name" value="CGI-41 METHYLTRANSFERASE"/>
    <property type="match status" value="1"/>
</dbReference>
<evidence type="ECO:0000259" key="2">
    <source>
        <dbReference type="Pfam" id="PF13679"/>
    </source>
</evidence>
<gene>
    <name evidence="4" type="primary">LOC111114792</name>
</gene>
<dbReference type="InterPro" id="IPR029063">
    <property type="entry name" value="SAM-dependent_MTases_sf"/>
</dbReference>
<dbReference type="InterPro" id="IPR025714">
    <property type="entry name" value="Methyltranfer_dom"/>
</dbReference>
<name>A0A8B8C1K5_CRAVI</name>
<dbReference type="OrthoDB" id="5875367at2759"/>
<reference evidence="4" key="1">
    <citation type="submission" date="2025-08" db="UniProtKB">
        <authorList>
            <consortium name="RefSeq"/>
        </authorList>
    </citation>
    <scope>IDENTIFICATION</scope>
    <source>
        <tissue evidence="4">Whole sample</tissue>
    </source>
</reference>